<name>A0ABQ2LX60_9ACTN</name>
<evidence type="ECO:0000313" key="1">
    <source>
        <dbReference type="EMBL" id="GGO44197.1"/>
    </source>
</evidence>
<dbReference type="EMBL" id="BMNG01000006">
    <property type="protein sequence ID" value="GGO44197.1"/>
    <property type="molecule type" value="Genomic_DNA"/>
</dbReference>
<organism evidence="1 2">
    <name type="scientific">Streptomyces lasiicapitis</name>
    <dbReference type="NCBI Taxonomy" id="1923961"/>
    <lineage>
        <taxon>Bacteria</taxon>
        <taxon>Bacillati</taxon>
        <taxon>Actinomycetota</taxon>
        <taxon>Actinomycetes</taxon>
        <taxon>Kitasatosporales</taxon>
        <taxon>Streptomycetaceae</taxon>
        <taxon>Streptomyces</taxon>
    </lineage>
</organism>
<sequence>MQRQLTCDTCGWSRKAQFLPWLKAEEHLAQEHQATVDPSAPAAD</sequence>
<comment type="caution">
    <text evidence="1">The sequence shown here is derived from an EMBL/GenBank/DDBJ whole genome shotgun (WGS) entry which is preliminary data.</text>
</comment>
<dbReference type="Proteomes" id="UP000656881">
    <property type="component" value="Unassembled WGS sequence"/>
</dbReference>
<accession>A0ABQ2LX60</accession>
<protein>
    <submittedName>
        <fullName evidence="1">Uncharacterized protein</fullName>
    </submittedName>
</protein>
<gene>
    <name evidence="1" type="ORF">GCM10012286_29810</name>
</gene>
<proteinExistence type="predicted"/>
<keyword evidence="2" id="KW-1185">Reference proteome</keyword>
<reference evidence="2" key="1">
    <citation type="journal article" date="2019" name="Int. J. Syst. Evol. Microbiol.">
        <title>The Global Catalogue of Microorganisms (GCM) 10K type strain sequencing project: providing services to taxonomists for standard genome sequencing and annotation.</title>
        <authorList>
            <consortium name="The Broad Institute Genomics Platform"/>
            <consortium name="The Broad Institute Genome Sequencing Center for Infectious Disease"/>
            <person name="Wu L."/>
            <person name="Ma J."/>
        </authorList>
    </citation>
    <scope>NUCLEOTIDE SEQUENCE [LARGE SCALE GENOMIC DNA]</scope>
    <source>
        <strain evidence="2">CGMCC 4.7349</strain>
    </source>
</reference>
<evidence type="ECO:0000313" key="2">
    <source>
        <dbReference type="Proteomes" id="UP000656881"/>
    </source>
</evidence>